<evidence type="ECO:0000256" key="2">
    <source>
        <dbReference type="ARBA" id="ARBA00007441"/>
    </source>
</evidence>
<dbReference type="InterPro" id="IPR004839">
    <property type="entry name" value="Aminotransferase_I/II_large"/>
</dbReference>
<name>A0A0C3AUZ0_PILCF</name>
<gene>
    <name evidence="7" type="ORF">PILCRDRAFT_825188</name>
</gene>
<evidence type="ECO:0000256" key="4">
    <source>
        <dbReference type="ARBA" id="ARBA00022679"/>
    </source>
</evidence>
<comment type="cofactor">
    <cofactor evidence="1">
        <name>pyridoxal 5'-phosphate</name>
        <dbReference type="ChEBI" id="CHEBI:597326"/>
    </cofactor>
</comment>
<dbReference type="GO" id="GO:0006520">
    <property type="term" value="P:amino acid metabolic process"/>
    <property type="evidence" value="ECO:0007669"/>
    <property type="project" value="InterPro"/>
</dbReference>
<dbReference type="InParanoid" id="A0A0C3AUZ0"/>
<accession>A0A0C3AUZ0</accession>
<dbReference type="PANTHER" id="PTHR46383:SF1">
    <property type="entry name" value="ASPARTATE AMINOTRANSFERASE"/>
    <property type="match status" value="1"/>
</dbReference>
<dbReference type="GO" id="GO:0030170">
    <property type="term" value="F:pyridoxal phosphate binding"/>
    <property type="evidence" value="ECO:0007669"/>
    <property type="project" value="InterPro"/>
</dbReference>
<organism evidence="7 8">
    <name type="scientific">Piloderma croceum (strain F 1598)</name>
    <dbReference type="NCBI Taxonomy" id="765440"/>
    <lineage>
        <taxon>Eukaryota</taxon>
        <taxon>Fungi</taxon>
        <taxon>Dikarya</taxon>
        <taxon>Basidiomycota</taxon>
        <taxon>Agaricomycotina</taxon>
        <taxon>Agaricomycetes</taxon>
        <taxon>Agaricomycetidae</taxon>
        <taxon>Atheliales</taxon>
        <taxon>Atheliaceae</taxon>
        <taxon>Piloderma</taxon>
    </lineage>
</organism>
<dbReference type="GO" id="GO:0008483">
    <property type="term" value="F:transaminase activity"/>
    <property type="evidence" value="ECO:0007669"/>
    <property type="project" value="UniProtKB-KW"/>
</dbReference>
<dbReference type="NCBIfam" id="NF005732">
    <property type="entry name" value="PRK07550.1"/>
    <property type="match status" value="1"/>
</dbReference>
<dbReference type="EMBL" id="KN833022">
    <property type="protein sequence ID" value="KIM77748.1"/>
    <property type="molecule type" value="Genomic_DNA"/>
</dbReference>
<dbReference type="STRING" id="765440.A0A0C3AUZ0"/>
<dbReference type="PANTHER" id="PTHR46383">
    <property type="entry name" value="ASPARTATE AMINOTRANSFERASE"/>
    <property type="match status" value="1"/>
</dbReference>
<sequence length="454" mass="49511">MASTGRLGFRLSRQVTSTISPPIPRAYKWAGSFMSSPTRPLLDMSQGVPGIAPPQSLLDGLSKASKSPSACGYCPATGEVSLRVALTGEMKGVYGQYADISVDDIALTAGCNMAFVATVMSLADAGDEIILPVPWYFNHQMTLNMLGIKTVPLTTTAQDGFLPSPELAATLITPKTRAIALVTPNNPTGAVYPPSLIAAFASFAKTYNIALIVDETYRDFIIPGPPHALFSPLSASPNSLIENHPTQPWSWRENFIHLFSFSKSYCIPGHRLGAIVASPTFLSEVTTVLDCLQICPPRPIQIALTPLLHTFRPFILEHAKSIERRHSLFRTLLPSRWKIGAQGGFYAFVKHPFKGVNATEVSRRLAMEAGVITLPAEFFCQERMVARGDVGSLVATEIDADPDEDDMWIRFSVANVDDTQVQKVCERLAESEESFGWKLVSIPKGIEADKQLNK</sequence>
<dbReference type="OrthoDB" id="7042322at2759"/>
<evidence type="ECO:0000256" key="1">
    <source>
        <dbReference type="ARBA" id="ARBA00001933"/>
    </source>
</evidence>
<dbReference type="Proteomes" id="UP000054166">
    <property type="component" value="Unassembled WGS sequence"/>
</dbReference>
<protein>
    <recommendedName>
        <fullName evidence="6">Aminotransferase class I/classII large domain-containing protein</fullName>
    </recommendedName>
</protein>
<evidence type="ECO:0000256" key="3">
    <source>
        <dbReference type="ARBA" id="ARBA00022576"/>
    </source>
</evidence>
<evidence type="ECO:0000256" key="5">
    <source>
        <dbReference type="ARBA" id="ARBA00022898"/>
    </source>
</evidence>
<proteinExistence type="inferred from homology"/>
<reference evidence="8" key="2">
    <citation type="submission" date="2015-01" db="EMBL/GenBank/DDBJ databases">
        <title>Evolutionary Origins and Diversification of the Mycorrhizal Mutualists.</title>
        <authorList>
            <consortium name="DOE Joint Genome Institute"/>
            <consortium name="Mycorrhizal Genomics Consortium"/>
            <person name="Kohler A."/>
            <person name="Kuo A."/>
            <person name="Nagy L.G."/>
            <person name="Floudas D."/>
            <person name="Copeland A."/>
            <person name="Barry K.W."/>
            <person name="Cichocki N."/>
            <person name="Veneault-Fourrey C."/>
            <person name="LaButti K."/>
            <person name="Lindquist E.A."/>
            <person name="Lipzen A."/>
            <person name="Lundell T."/>
            <person name="Morin E."/>
            <person name="Murat C."/>
            <person name="Riley R."/>
            <person name="Ohm R."/>
            <person name="Sun H."/>
            <person name="Tunlid A."/>
            <person name="Henrissat B."/>
            <person name="Grigoriev I.V."/>
            <person name="Hibbett D.S."/>
            <person name="Martin F."/>
        </authorList>
    </citation>
    <scope>NUCLEOTIDE SEQUENCE [LARGE SCALE GENOMIC DNA]</scope>
    <source>
        <strain evidence="8">F 1598</strain>
    </source>
</reference>
<dbReference type="InterPro" id="IPR015424">
    <property type="entry name" value="PyrdxlP-dep_Trfase"/>
</dbReference>
<reference evidence="7 8" key="1">
    <citation type="submission" date="2014-04" db="EMBL/GenBank/DDBJ databases">
        <authorList>
            <consortium name="DOE Joint Genome Institute"/>
            <person name="Kuo A."/>
            <person name="Tarkka M."/>
            <person name="Buscot F."/>
            <person name="Kohler A."/>
            <person name="Nagy L.G."/>
            <person name="Floudas D."/>
            <person name="Copeland A."/>
            <person name="Barry K.W."/>
            <person name="Cichocki N."/>
            <person name="Veneault-Fourrey C."/>
            <person name="LaButti K."/>
            <person name="Lindquist E.A."/>
            <person name="Lipzen A."/>
            <person name="Lundell T."/>
            <person name="Morin E."/>
            <person name="Murat C."/>
            <person name="Sun H."/>
            <person name="Tunlid A."/>
            <person name="Henrissat B."/>
            <person name="Grigoriev I.V."/>
            <person name="Hibbett D.S."/>
            <person name="Martin F."/>
            <person name="Nordberg H.P."/>
            <person name="Cantor M.N."/>
            <person name="Hua S.X."/>
        </authorList>
    </citation>
    <scope>NUCLEOTIDE SEQUENCE [LARGE SCALE GENOMIC DNA]</scope>
    <source>
        <strain evidence="7 8">F 1598</strain>
    </source>
</reference>
<dbReference type="CDD" id="cd00609">
    <property type="entry name" value="AAT_like"/>
    <property type="match status" value="1"/>
</dbReference>
<feature type="domain" description="Aminotransferase class I/classII large" evidence="6">
    <location>
        <begin position="41"/>
        <end position="428"/>
    </location>
</feature>
<dbReference type="HOGENOM" id="CLU_017584_4_1_1"/>
<comment type="similarity">
    <text evidence="2">Belongs to the class-I pyridoxal-phosphate-dependent aminotransferase family.</text>
</comment>
<evidence type="ECO:0000313" key="7">
    <source>
        <dbReference type="EMBL" id="KIM77748.1"/>
    </source>
</evidence>
<dbReference type="Pfam" id="PF00155">
    <property type="entry name" value="Aminotran_1_2"/>
    <property type="match status" value="1"/>
</dbReference>
<evidence type="ECO:0000259" key="6">
    <source>
        <dbReference type="Pfam" id="PF00155"/>
    </source>
</evidence>
<dbReference type="InterPro" id="IPR015421">
    <property type="entry name" value="PyrdxlP-dep_Trfase_major"/>
</dbReference>
<keyword evidence="3" id="KW-0032">Aminotransferase</keyword>
<dbReference type="AlphaFoldDB" id="A0A0C3AUZ0"/>
<dbReference type="Gene3D" id="3.40.640.10">
    <property type="entry name" value="Type I PLP-dependent aspartate aminotransferase-like (Major domain)"/>
    <property type="match status" value="1"/>
</dbReference>
<keyword evidence="4" id="KW-0808">Transferase</keyword>
<keyword evidence="5" id="KW-0663">Pyridoxal phosphate</keyword>
<dbReference type="SUPFAM" id="SSF53383">
    <property type="entry name" value="PLP-dependent transferases"/>
    <property type="match status" value="1"/>
</dbReference>
<evidence type="ECO:0000313" key="8">
    <source>
        <dbReference type="Proteomes" id="UP000054166"/>
    </source>
</evidence>
<dbReference type="InterPro" id="IPR050596">
    <property type="entry name" value="AspAT/PAT-like"/>
</dbReference>
<keyword evidence="8" id="KW-1185">Reference proteome</keyword>